<evidence type="ECO:0000256" key="2">
    <source>
        <dbReference type="ARBA" id="ARBA00013064"/>
    </source>
</evidence>
<dbReference type="SMART" id="SM00450">
    <property type="entry name" value="RHOD"/>
    <property type="match status" value="1"/>
</dbReference>
<keyword evidence="5" id="KW-0378">Hydrolase</keyword>
<keyword evidence="3" id="KW-0132">Cell division</keyword>
<dbReference type="GO" id="GO:0110032">
    <property type="term" value="P:positive regulation of G2/MI transition of meiotic cell cycle"/>
    <property type="evidence" value="ECO:0007669"/>
    <property type="project" value="TreeGrafter"/>
</dbReference>
<evidence type="ECO:0000256" key="9">
    <source>
        <dbReference type="ARBA" id="ARBA00067190"/>
    </source>
</evidence>
<comment type="similarity">
    <text evidence="1">Belongs to the MPI phosphatase family.</text>
</comment>
<keyword evidence="4" id="KW-0498">Mitosis</keyword>
<evidence type="ECO:0000313" key="12">
    <source>
        <dbReference type="EMBL" id="KXN70397.1"/>
    </source>
</evidence>
<dbReference type="InterPro" id="IPR036873">
    <property type="entry name" value="Rhodanese-like_dom_sf"/>
</dbReference>
<dbReference type="AlphaFoldDB" id="A0A137P5W4"/>
<keyword evidence="7" id="KW-0131">Cell cycle</keyword>
<evidence type="ECO:0000256" key="1">
    <source>
        <dbReference type="ARBA" id="ARBA00011065"/>
    </source>
</evidence>
<dbReference type="PROSITE" id="PS50206">
    <property type="entry name" value="RHODANESE_3"/>
    <property type="match status" value="1"/>
</dbReference>
<dbReference type="InterPro" id="IPR001763">
    <property type="entry name" value="Rhodanese-like_dom"/>
</dbReference>
<dbReference type="GO" id="GO:0000086">
    <property type="term" value="P:G2/M transition of mitotic cell cycle"/>
    <property type="evidence" value="ECO:0007669"/>
    <property type="project" value="TreeGrafter"/>
</dbReference>
<protein>
    <recommendedName>
        <fullName evidence="9">M-phase inducer phosphatase</fullName>
        <ecNumber evidence="2">3.1.3.48</ecNumber>
    </recommendedName>
</protein>
<feature type="compositionally biased region" description="Basic and acidic residues" evidence="10">
    <location>
        <begin position="50"/>
        <end position="60"/>
    </location>
</feature>
<evidence type="ECO:0000256" key="8">
    <source>
        <dbReference type="ARBA" id="ARBA00051722"/>
    </source>
</evidence>
<name>A0A137P5W4_CONC2</name>
<dbReference type="FunFam" id="3.40.250.10:FF:000021">
    <property type="entry name" value="M-phase inducer phosphatase cdc-25.2"/>
    <property type="match status" value="1"/>
</dbReference>
<dbReference type="PANTHER" id="PTHR10828">
    <property type="entry name" value="M-PHASE INDUCER PHOSPHATASE DUAL SPECIFICITY PHOSPHATASE CDC25"/>
    <property type="match status" value="1"/>
</dbReference>
<dbReference type="PRINTS" id="PR00716">
    <property type="entry name" value="MPIPHPHTASE"/>
</dbReference>
<dbReference type="Gene3D" id="3.40.250.10">
    <property type="entry name" value="Rhodanese-like domain"/>
    <property type="match status" value="1"/>
</dbReference>
<evidence type="ECO:0000256" key="7">
    <source>
        <dbReference type="ARBA" id="ARBA00023306"/>
    </source>
</evidence>
<organism evidence="12 13">
    <name type="scientific">Conidiobolus coronatus (strain ATCC 28846 / CBS 209.66 / NRRL 28638)</name>
    <name type="common">Delacroixia coronata</name>
    <dbReference type="NCBI Taxonomy" id="796925"/>
    <lineage>
        <taxon>Eukaryota</taxon>
        <taxon>Fungi</taxon>
        <taxon>Fungi incertae sedis</taxon>
        <taxon>Zoopagomycota</taxon>
        <taxon>Entomophthoromycotina</taxon>
        <taxon>Entomophthoromycetes</taxon>
        <taxon>Entomophthorales</taxon>
        <taxon>Ancylistaceae</taxon>
        <taxon>Conidiobolus</taxon>
    </lineage>
</organism>
<feature type="region of interest" description="Disordered" evidence="10">
    <location>
        <begin position="1"/>
        <end position="103"/>
    </location>
</feature>
<keyword evidence="13" id="KW-1185">Reference proteome</keyword>
<feature type="compositionally biased region" description="Basic and acidic residues" evidence="10">
    <location>
        <begin position="8"/>
        <end position="24"/>
    </location>
</feature>
<feature type="domain" description="Rhodanese" evidence="11">
    <location>
        <begin position="258"/>
        <end position="371"/>
    </location>
</feature>
<evidence type="ECO:0000256" key="4">
    <source>
        <dbReference type="ARBA" id="ARBA00022776"/>
    </source>
</evidence>
<dbReference type="Proteomes" id="UP000070444">
    <property type="component" value="Unassembled WGS sequence"/>
</dbReference>
<proteinExistence type="inferred from homology"/>
<evidence type="ECO:0000256" key="6">
    <source>
        <dbReference type="ARBA" id="ARBA00022912"/>
    </source>
</evidence>
<dbReference type="Pfam" id="PF00581">
    <property type="entry name" value="Rhodanese"/>
    <property type="match status" value="1"/>
</dbReference>
<dbReference type="EC" id="3.1.3.48" evidence="2"/>
<gene>
    <name evidence="12" type="ORF">CONCODRAFT_78869</name>
</gene>
<dbReference type="SUPFAM" id="SSF52821">
    <property type="entry name" value="Rhodanese/Cell cycle control phosphatase"/>
    <property type="match status" value="1"/>
</dbReference>
<dbReference type="STRING" id="796925.A0A137P5W4"/>
<keyword evidence="6" id="KW-0904">Protein phosphatase</keyword>
<comment type="catalytic activity">
    <reaction evidence="8">
        <text>O-phospho-L-tyrosyl-[protein] + H2O = L-tyrosyl-[protein] + phosphate</text>
        <dbReference type="Rhea" id="RHEA:10684"/>
        <dbReference type="Rhea" id="RHEA-COMP:10136"/>
        <dbReference type="Rhea" id="RHEA-COMP:20101"/>
        <dbReference type="ChEBI" id="CHEBI:15377"/>
        <dbReference type="ChEBI" id="CHEBI:43474"/>
        <dbReference type="ChEBI" id="CHEBI:46858"/>
        <dbReference type="ChEBI" id="CHEBI:61978"/>
        <dbReference type="EC" id="3.1.3.48"/>
    </reaction>
</comment>
<evidence type="ECO:0000256" key="3">
    <source>
        <dbReference type="ARBA" id="ARBA00022618"/>
    </source>
</evidence>
<evidence type="ECO:0000256" key="10">
    <source>
        <dbReference type="SAM" id="MobiDB-lite"/>
    </source>
</evidence>
<dbReference type="GO" id="GO:0005737">
    <property type="term" value="C:cytoplasm"/>
    <property type="evidence" value="ECO:0007669"/>
    <property type="project" value="TreeGrafter"/>
</dbReference>
<dbReference type="PANTHER" id="PTHR10828:SF17">
    <property type="entry name" value="PROTEIN-TYROSINE-PHOSPHATASE"/>
    <property type="match status" value="1"/>
</dbReference>
<dbReference type="GO" id="GO:0051301">
    <property type="term" value="P:cell division"/>
    <property type="evidence" value="ECO:0007669"/>
    <property type="project" value="UniProtKB-KW"/>
</dbReference>
<dbReference type="OrthoDB" id="26523at2759"/>
<dbReference type="GO" id="GO:0005634">
    <property type="term" value="C:nucleus"/>
    <property type="evidence" value="ECO:0007669"/>
    <property type="project" value="TreeGrafter"/>
</dbReference>
<dbReference type="GO" id="GO:0004725">
    <property type="term" value="F:protein tyrosine phosphatase activity"/>
    <property type="evidence" value="ECO:0007669"/>
    <property type="project" value="UniProtKB-EC"/>
</dbReference>
<evidence type="ECO:0000259" key="11">
    <source>
        <dbReference type="PROSITE" id="PS50206"/>
    </source>
</evidence>
<evidence type="ECO:0000256" key="5">
    <source>
        <dbReference type="ARBA" id="ARBA00022801"/>
    </source>
</evidence>
<dbReference type="GO" id="GO:0010971">
    <property type="term" value="P:positive regulation of G2/M transition of mitotic cell cycle"/>
    <property type="evidence" value="ECO:0007669"/>
    <property type="project" value="TreeGrafter"/>
</dbReference>
<dbReference type="EMBL" id="KQ964503">
    <property type="protein sequence ID" value="KXN70397.1"/>
    <property type="molecule type" value="Genomic_DNA"/>
</dbReference>
<accession>A0A137P5W4</accession>
<evidence type="ECO:0000313" key="13">
    <source>
        <dbReference type="Proteomes" id="UP000070444"/>
    </source>
</evidence>
<reference evidence="12 13" key="1">
    <citation type="journal article" date="2015" name="Genome Biol. Evol.">
        <title>Phylogenomic analyses indicate that early fungi evolved digesting cell walls of algal ancestors of land plants.</title>
        <authorList>
            <person name="Chang Y."/>
            <person name="Wang S."/>
            <person name="Sekimoto S."/>
            <person name="Aerts A.L."/>
            <person name="Choi C."/>
            <person name="Clum A."/>
            <person name="LaButti K.M."/>
            <person name="Lindquist E.A."/>
            <person name="Yee Ngan C."/>
            <person name="Ohm R.A."/>
            <person name="Salamov A.A."/>
            <person name="Grigoriev I.V."/>
            <person name="Spatafora J.W."/>
            <person name="Berbee M.L."/>
        </authorList>
    </citation>
    <scope>NUCLEOTIDE SEQUENCE [LARGE SCALE GENOMIC DNA]</scope>
    <source>
        <strain evidence="12 13">NRRL 28638</strain>
    </source>
</reference>
<dbReference type="InterPro" id="IPR000751">
    <property type="entry name" value="MPI_Phosphatase"/>
</dbReference>
<sequence length="410" mass="46516">MIMNRRSLVLDHSESSDNKSEPDNFKNSTIPSVPRKRPENLSPFLNLSDPRVKLSVERARPKTRYPNLAPPRASSQLSKPSSTDDKAELDTSNSSSKAEEKSIPAEVLEDPSLFIVRNLPRGVIDALAALKTPPEFINKVMTKTPVFLAGNKNPQLKRKLEVEPSKPVVHIIEDPYFSRDPLPNTTHLTKASAVVKNFPLYDPSAQPGRRIVSCSDALTLPAAPMGSILPCYHSNEHRIPLITPQTMRQVLDGSYSEYYHDLKVLDCRFEYEFEGGHLQGALNFSDPRKLPNLVLNSTSDNTGENRVNLMIIYCEYSMDRAPKIAQKLRNLDETFSKLKRSRECKNLKYPELYILDGGYATFYEQFPQRCEPSGYTPMDCREYRSELAKKMLSFNHRLDRLGLNLANNQQ</sequence>